<dbReference type="NCBIfam" id="TIGR02492">
    <property type="entry name" value="flgK_ends"/>
    <property type="match status" value="1"/>
</dbReference>
<evidence type="ECO:0000259" key="9">
    <source>
        <dbReference type="Pfam" id="PF06429"/>
    </source>
</evidence>
<dbReference type="RefSeq" id="WP_062467808.1">
    <property type="nucleotide sequence ID" value="NZ_BBYN01000003.1"/>
</dbReference>
<dbReference type="InterPro" id="IPR002371">
    <property type="entry name" value="FlgK"/>
</dbReference>
<dbReference type="PANTHER" id="PTHR30033:SF1">
    <property type="entry name" value="FLAGELLAR HOOK-ASSOCIATED PROTEIN 1"/>
    <property type="match status" value="1"/>
</dbReference>
<feature type="domain" description="Flagellar basal-body/hook protein C-terminal" evidence="9">
    <location>
        <begin position="458"/>
        <end position="496"/>
    </location>
</feature>
<evidence type="ECO:0000256" key="5">
    <source>
        <dbReference type="ARBA" id="ARBA00022525"/>
    </source>
</evidence>
<dbReference type="Pfam" id="PF22638">
    <property type="entry name" value="FlgK_D1"/>
    <property type="match status" value="1"/>
</dbReference>
<dbReference type="GO" id="GO:0044780">
    <property type="term" value="P:bacterial-type flagellum assembly"/>
    <property type="evidence" value="ECO:0007669"/>
    <property type="project" value="InterPro"/>
</dbReference>
<comment type="subcellular location">
    <subcellularLocation>
        <location evidence="1 7">Bacterial flagellum</location>
    </subcellularLocation>
    <subcellularLocation>
        <location evidence="2 7">Secreted</location>
    </subcellularLocation>
</comment>
<dbReference type="GO" id="GO:0005576">
    <property type="term" value="C:extracellular region"/>
    <property type="evidence" value="ECO:0007669"/>
    <property type="project" value="UniProtKB-SubCell"/>
</dbReference>
<dbReference type="SUPFAM" id="SSF64518">
    <property type="entry name" value="Phase 1 flagellin"/>
    <property type="match status" value="1"/>
</dbReference>
<evidence type="ECO:0000313" key="12">
    <source>
        <dbReference type="Proteomes" id="UP000188993"/>
    </source>
</evidence>
<dbReference type="InterPro" id="IPR001444">
    <property type="entry name" value="Flag_bb_rod_N"/>
</dbReference>
<sequence length="500" mass="53642">MSGLFGSLNIGVRGMTAAQTALQTTSHNLSSMNTTGYSRQRVNLEANNPYTCHGVGQLGTGVRISGVVRIADDYVTKQIQKENASLTRHATKSEVLGQLETIFNEPSDTGLSAGFGRFYSAWNYLGANPELATAKTMVSQESQTLTDTVSQMASQLESLQGDTIHSIEKDVLDFNEKVDQLATLNKQIFNVVIKGQSPNDLLDQRDVLTTELASIADLEITYDKFQGVSLKLDKVSILEGDTINKLAVISDRTVDGELAISTGSGKPIIQTGDFAIGQIVIADQKGSYQPLTLSNGSIKGSQEALEIVEAKKTELNQLVGNFAQAVNTIHSDGSKGLNFFEFSSDEPAKTIKVNKELTSSPIKINAGKDIAHPVSGDGSRATALSSLANAKLNYFTQDFNATYKSDSIEFEAQVGGSSTGDAYKGIVTSMGIMKQQSDNVVASQSVVVGFLQDRQAAISGVNMNEEVIDMMRFQSAFEANARIISVIDGMLDTLINRTGV</sequence>
<dbReference type="STRING" id="708126.BW727_101860"/>
<comment type="similarity">
    <text evidence="3 7">Belongs to the flagella basal body rod proteins family.</text>
</comment>
<dbReference type="Pfam" id="PF06429">
    <property type="entry name" value="Flg_bbr_C"/>
    <property type="match status" value="1"/>
</dbReference>
<feature type="domain" description="Flagellar hook-associated protein FlgK helical" evidence="10">
    <location>
        <begin position="96"/>
        <end position="334"/>
    </location>
</feature>
<keyword evidence="11" id="KW-0966">Cell projection</keyword>
<dbReference type="Pfam" id="PF00460">
    <property type="entry name" value="Flg_bb_rod"/>
    <property type="match status" value="1"/>
</dbReference>
<evidence type="ECO:0000256" key="4">
    <source>
        <dbReference type="ARBA" id="ARBA00016244"/>
    </source>
</evidence>
<dbReference type="PRINTS" id="PR01005">
    <property type="entry name" value="FLGHOOKAP1"/>
</dbReference>
<dbReference type="KEGG" id="jda:BW727_101860"/>
<evidence type="ECO:0000256" key="6">
    <source>
        <dbReference type="ARBA" id="ARBA00023143"/>
    </source>
</evidence>
<keyword evidence="12" id="KW-1185">Reference proteome</keyword>
<evidence type="ECO:0000259" key="8">
    <source>
        <dbReference type="Pfam" id="PF00460"/>
    </source>
</evidence>
<evidence type="ECO:0000259" key="10">
    <source>
        <dbReference type="Pfam" id="PF22638"/>
    </source>
</evidence>
<dbReference type="AlphaFoldDB" id="A0A1S6IRM8"/>
<reference evidence="11 12" key="1">
    <citation type="journal article" date="2014" name="Int. J. Syst. Evol. Microbiol.">
        <title>Jeotgalibaca dankookensis gen. nov., sp. nov., a member of the family Carnobacteriaceae, isolated from seujeot (Korean traditional food).</title>
        <authorList>
            <person name="Lee D.G."/>
            <person name="Trujillo M.E."/>
            <person name="Kang H."/>
            <person name="Ahn T.Y."/>
        </authorList>
    </citation>
    <scope>NUCLEOTIDE SEQUENCE [LARGE SCALE GENOMIC DNA]</scope>
    <source>
        <strain evidence="11 12">EX-07</strain>
    </source>
</reference>
<keyword evidence="5 7" id="KW-0964">Secreted</keyword>
<keyword evidence="6 7" id="KW-0975">Bacterial flagellum</keyword>
<evidence type="ECO:0000256" key="7">
    <source>
        <dbReference type="RuleBase" id="RU362065"/>
    </source>
</evidence>
<proteinExistence type="inferred from homology"/>
<protein>
    <recommendedName>
        <fullName evidence="4 7">Flagellar hook-associated protein 1</fullName>
        <shortName evidence="7">HAP1</shortName>
    </recommendedName>
</protein>
<dbReference type="Proteomes" id="UP000188993">
    <property type="component" value="Chromosome"/>
</dbReference>
<keyword evidence="11" id="KW-0282">Flagellum</keyword>
<name>A0A1S6IRM8_9LACT</name>
<keyword evidence="11" id="KW-0969">Cilium</keyword>
<feature type="domain" description="Flagellar basal body rod protein N-terminal" evidence="8">
    <location>
        <begin position="8"/>
        <end position="37"/>
    </location>
</feature>
<evidence type="ECO:0000256" key="2">
    <source>
        <dbReference type="ARBA" id="ARBA00004613"/>
    </source>
</evidence>
<gene>
    <name evidence="7 11" type="primary">flgK</name>
    <name evidence="11" type="ORF">BW727_101860</name>
</gene>
<dbReference type="PANTHER" id="PTHR30033">
    <property type="entry name" value="FLAGELLAR HOOK-ASSOCIATED PROTEIN 1"/>
    <property type="match status" value="1"/>
</dbReference>
<dbReference type="GO" id="GO:0005198">
    <property type="term" value="F:structural molecule activity"/>
    <property type="evidence" value="ECO:0007669"/>
    <property type="project" value="UniProtKB-UniRule"/>
</dbReference>
<dbReference type="OrthoDB" id="9802553at2"/>
<dbReference type="InterPro" id="IPR010930">
    <property type="entry name" value="Flg_bb/hook_C_dom"/>
</dbReference>
<organism evidence="11 12">
    <name type="scientific">Jeotgalibaca dankookensis</name>
    <dbReference type="NCBI Taxonomy" id="708126"/>
    <lineage>
        <taxon>Bacteria</taxon>
        <taxon>Bacillati</taxon>
        <taxon>Bacillota</taxon>
        <taxon>Bacilli</taxon>
        <taxon>Lactobacillales</taxon>
        <taxon>Carnobacteriaceae</taxon>
        <taxon>Jeotgalibaca</taxon>
    </lineage>
</organism>
<accession>A0A1S6IRM8</accession>
<dbReference type="EMBL" id="CP019728">
    <property type="protein sequence ID" value="AQS54184.1"/>
    <property type="molecule type" value="Genomic_DNA"/>
</dbReference>
<dbReference type="GO" id="GO:0009424">
    <property type="term" value="C:bacterial-type flagellum hook"/>
    <property type="evidence" value="ECO:0007669"/>
    <property type="project" value="UniProtKB-UniRule"/>
</dbReference>
<dbReference type="InterPro" id="IPR053927">
    <property type="entry name" value="FlgK_helical"/>
</dbReference>
<evidence type="ECO:0000313" key="11">
    <source>
        <dbReference type="EMBL" id="AQS54184.1"/>
    </source>
</evidence>
<evidence type="ECO:0000256" key="3">
    <source>
        <dbReference type="ARBA" id="ARBA00009677"/>
    </source>
</evidence>
<evidence type="ECO:0000256" key="1">
    <source>
        <dbReference type="ARBA" id="ARBA00004365"/>
    </source>
</evidence>